<name>A0AAE4RD29_MYCIT</name>
<dbReference type="CDD" id="cd05233">
    <property type="entry name" value="SDR_c"/>
    <property type="match status" value="1"/>
</dbReference>
<evidence type="ECO:0000313" key="3">
    <source>
        <dbReference type="EMBL" id="MDV7011993.1"/>
    </source>
</evidence>
<dbReference type="Pfam" id="PF13561">
    <property type="entry name" value="adh_short_C2"/>
    <property type="match status" value="1"/>
</dbReference>
<dbReference type="Proteomes" id="UP001187143">
    <property type="component" value="Unassembled WGS sequence"/>
</dbReference>
<protein>
    <submittedName>
        <fullName evidence="3">SDR family oxidoreductase</fullName>
    </submittedName>
</protein>
<evidence type="ECO:0000256" key="2">
    <source>
        <dbReference type="ARBA" id="ARBA00023002"/>
    </source>
</evidence>
<accession>A0AAE4RD29</accession>
<dbReference type="PANTHER" id="PTHR43008:SF4">
    <property type="entry name" value="CHAIN DEHYDROGENASE, PUTATIVE (AFU_ORTHOLOGUE AFUA_4G08710)-RELATED"/>
    <property type="match status" value="1"/>
</dbReference>
<dbReference type="SUPFAM" id="SSF51735">
    <property type="entry name" value="NAD(P)-binding Rossmann-fold domains"/>
    <property type="match status" value="1"/>
</dbReference>
<dbReference type="InterPro" id="IPR002347">
    <property type="entry name" value="SDR_fam"/>
</dbReference>
<proteinExistence type="inferred from homology"/>
<dbReference type="GO" id="GO:0050664">
    <property type="term" value="F:oxidoreductase activity, acting on NAD(P)H, oxygen as acceptor"/>
    <property type="evidence" value="ECO:0007669"/>
    <property type="project" value="TreeGrafter"/>
</dbReference>
<dbReference type="PRINTS" id="PR00081">
    <property type="entry name" value="GDHRDH"/>
</dbReference>
<comment type="caution">
    <text evidence="3">The sequence shown here is derived from an EMBL/GenBank/DDBJ whole genome shotgun (WGS) entry which is preliminary data.</text>
</comment>
<evidence type="ECO:0000256" key="1">
    <source>
        <dbReference type="ARBA" id="ARBA00006484"/>
    </source>
</evidence>
<comment type="similarity">
    <text evidence="1">Belongs to the short-chain dehydrogenases/reductases (SDR) family.</text>
</comment>
<organism evidence="3 4">
    <name type="scientific">Mycobacterium intracellulare</name>
    <dbReference type="NCBI Taxonomy" id="1767"/>
    <lineage>
        <taxon>Bacteria</taxon>
        <taxon>Bacillati</taxon>
        <taxon>Actinomycetota</taxon>
        <taxon>Actinomycetes</taxon>
        <taxon>Mycobacteriales</taxon>
        <taxon>Mycobacteriaceae</taxon>
        <taxon>Mycobacterium</taxon>
        <taxon>Mycobacterium avium complex (MAC)</taxon>
    </lineage>
</organism>
<sequence length="275" mass="28927">MISRRLAGKVALVTGAARGRGRSHALRLAREGADIMLVDLCDNIPSCDYPLATSEDLDRTACMIEKLERRAAVYRCDVCDRTEMEIAVDTAVRQLGALDVVVASAAIAPTRAEAPIAAFIDTFDVDFLGVVNTFSAAMPRLSEGASLIASGPSSSAQGPLHDRLQGPGGAAYELAQSMVSQYVQMLAKQLAPLGIRVNTASGSENGYDSGYAGRLYRPVMLDVDRVGAASLSTMSWPVTTWADTDASAAVAFLAADESRAITGRHVTVDAGSSLN</sequence>
<dbReference type="InterPro" id="IPR036291">
    <property type="entry name" value="NAD(P)-bd_dom_sf"/>
</dbReference>
<dbReference type="EMBL" id="JAWLLD010000005">
    <property type="protein sequence ID" value="MDV7011993.1"/>
    <property type="molecule type" value="Genomic_DNA"/>
</dbReference>
<dbReference type="PANTHER" id="PTHR43008">
    <property type="entry name" value="BENZIL REDUCTASE"/>
    <property type="match status" value="1"/>
</dbReference>
<reference evidence="3" key="1">
    <citation type="submission" date="2023-10" db="EMBL/GenBank/DDBJ databases">
        <title>Characterization and genome sequence of Mycobacterium intracellulare ABSURDO, a novel pathogenic isolate with three colony morphotypes that vary in growth and acid-fastness.</title>
        <authorList>
            <person name="Jude B.A."/>
            <person name="Robinson R.T."/>
        </authorList>
    </citation>
    <scope>NUCLEOTIDE SEQUENCE</scope>
    <source>
        <strain evidence="3">ABSURDO Component B</strain>
    </source>
</reference>
<gene>
    <name evidence="3" type="ORF">R4F53_06735</name>
</gene>
<keyword evidence="2" id="KW-0560">Oxidoreductase</keyword>
<dbReference type="RefSeq" id="WP_317727697.1">
    <property type="nucleotide sequence ID" value="NZ_JAWLLC010000008.1"/>
</dbReference>
<dbReference type="Gene3D" id="3.40.50.720">
    <property type="entry name" value="NAD(P)-binding Rossmann-like Domain"/>
    <property type="match status" value="1"/>
</dbReference>
<dbReference type="AlphaFoldDB" id="A0AAE4RD29"/>
<evidence type="ECO:0000313" key="4">
    <source>
        <dbReference type="Proteomes" id="UP001187143"/>
    </source>
</evidence>